<reference evidence="2" key="1">
    <citation type="journal article" date="2019" name="Int. J. Syst. Evol. Microbiol.">
        <title>The Global Catalogue of Microorganisms (GCM) 10K type strain sequencing project: providing services to taxonomists for standard genome sequencing and annotation.</title>
        <authorList>
            <consortium name="The Broad Institute Genomics Platform"/>
            <consortium name="The Broad Institute Genome Sequencing Center for Infectious Disease"/>
            <person name="Wu L."/>
            <person name="Ma J."/>
        </authorList>
    </citation>
    <scope>NUCLEOTIDE SEQUENCE [LARGE SCALE GENOMIC DNA]</scope>
    <source>
        <strain evidence="2">KCTC 52127</strain>
    </source>
</reference>
<protein>
    <submittedName>
        <fullName evidence="1">Uncharacterized protein</fullName>
    </submittedName>
</protein>
<sequence length="52" mass="6239">MKDNKNICPDEVWEVLSQLGHHTHYLASKPIELWDEYDHSNYRSLRRKAGKE</sequence>
<accession>A0ABW5LND5</accession>
<name>A0ABW5LND5_9FLAO</name>
<organism evidence="1 2">
    <name type="scientific">Pseudotenacibaculum haliotis</name>
    <dbReference type="NCBI Taxonomy" id="1862138"/>
    <lineage>
        <taxon>Bacteria</taxon>
        <taxon>Pseudomonadati</taxon>
        <taxon>Bacteroidota</taxon>
        <taxon>Flavobacteriia</taxon>
        <taxon>Flavobacteriales</taxon>
        <taxon>Flavobacteriaceae</taxon>
        <taxon>Pseudotenacibaculum</taxon>
    </lineage>
</organism>
<evidence type="ECO:0000313" key="2">
    <source>
        <dbReference type="Proteomes" id="UP001597508"/>
    </source>
</evidence>
<keyword evidence="2" id="KW-1185">Reference proteome</keyword>
<gene>
    <name evidence="1" type="ORF">ACFSRZ_00985</name>
</gene>
<dbReference type="EMBL" id="JBHULH010000001">
    <property type="protein sequence ID" value="MFD2565922.1"/>
    <property type="molecule type" value="Genomic_DNA"/>
</dbReference>
<dbReference type="Proteomes" id="UP001597508">
    <property type="component" value="Unassembled WGS sequence"/>
</dbReference>
<evidence type="ECO:0000313" key="1">
    <source>
        <dbReference type="EMBL" id="MFD2565922.1"/>
    </source>
</evidence>
<proteinExistence type="predicted"/>
<dbReference type="RefSeq" id="WP_379664647.1">
    <property type="nucleotide sequence ID" value="NZ_JBHULH010000001.1"/>
</dbReference>
<comment type="caution">
    <text evidence="1">The sequence shown here is derived from an EMBL/GenBank/DDBJ whole genome shotgun (WGS) entry which is preliminary data.</text>
</comment>